<proteinExistence type="predicted"/>
<reference evidence="2" key="1">
    <citation type="submission" date="2022-11" db="EMBL/GenBank/DDBJ databases">
        <title>Genome Sequence of Cubamyces cubensis.</title>
        <authorList>
            <person name="Buettner E."/>
        </authorList>
    </citation>
    <scope>NUCLEOTIDE SEQUENCE</scope>
    <source>
        <strain evidence="2">MPL-01</strain>
    </source>
</reference>
<dbReference type="GO" id="GO:0004672">
    <property type="term" value="F:protein kinase activity"/>
    <property type="evidence" value="ECO:0007669"/>
    <property type="project" value="InterPro"/>
</dbReference>
<dbReference type="AlphaFoldDB" id="A0AAD7X883"/>
<dbReference type="PROSITE" id="PS50011">
    <property type="entry name" value="PROTEIN_KINASE_DOM"/>
    <property type="match status" value="1"/>
</dbReference>
<evidence type="ECO:0000259" key="1">
    <source>
        <dbReference type="PROSITE" id="PS50011"/>
    </source>
</evidence>
<dbReference type="GO" id="GO:0005524">
    <property type="term" value="F:ATP binding"/>
    <property type="evidence" value="ECO:0007669"/>
    <property type="project" value="InterPro"/>
</dbReference>
<dbReference type="SUPFAM" id="SSF56112">
    <property type="entry name" value="Protein kinase-like (PK-like)"/>
    <property type="match status" value="1"/>
</dbReference>
<accession>A0AAD7X883</accession>
<dbReference type="InterPro" id="IPR011009">
    <property type="entry name" value="Kinase-like_dom_sf"/>
</dbReference>
<dbReference type="Gene3D" id="1.10.510.10">
    <property type="entry name" value="Transferase(Phosphotransferase) domain 1"/>
    <property type="match status" value="1"/>
</dbReference>
<feature type="domain" description="Protein kinase" evidence="1">
    <location>
        <begin position="17"/>
        <end position="388"/>
    </location>
</feature>
<dbReference type="EMBL" id="JAPEVG010000252">
    <property type="protein sequence ID" value="KAJ8472623.1"/>
    <property type="molecule type" value="Genomic_DNA"/>
</dbReference>
<keyword evidence="3" id="KW-1185">Reference proteome</keyword>
<organism evidence="2 3">
    <name type="scientific">Trametes cubensis</name>
    <dbReference type="NCBI Taxonomy" id="1111947"/>
    <lineage>
        <taxon>Eukaryota</taxon>
        <taxon>Fungi</taxon>
        <taxon>Dikarya</taxon>
        <taxon>Basidiomycota</taxon>
        <taxon>Agaricomycotina</taxon>
        <taxon>Agaricomycetes</taxon>
        <taxon>Polyporales</taxon>
        <taxon>Polyporaceae</taxon>
        <taxon>Trametes</taxon>
    </lineage>
</organism>
<evidence type="ECO:0000313" key="3">
    <source>
        <dbReference type="Proteomes" id="UP001215151"/>
    </source>
</evidence>
<name>A0AAD7X883_9APHY</name>
<dbReference type="Proteomes" id="UP001215151">
    <property type="component" value="Unassembled WGS sequence"/>
</dbReference>
<comment type="caution">
    <text evidence="2">The sequence shown here is derived from an EMBL/GenBank/DDBJ whole genome shotgun (WGS) entry which is preliminary data.</text>
</comment>
<gene>
    <name evidence="2" type="ORF">ONZ51_g8384</name>
</gene>
<sequence length="527" mass="58520">MSDATYTVKTLSDGPPWTAYNEDGSVHFGGVPDRLLKHPEMHRRGITLTVALKPGVVFCAEHLDKPSFVVKVFDLNTEELQIYERLLADIRSPRNHTVPGEIYRDGHPLLIMPSLNDLTTLQLSAGRSPDRLLDIFYQLVEGVEYLHALHIAHLDLCHGNVVAALPYVVLFHPEVRSLRVYVIDFNTSKQLTLGPGVQPAITLPPTQVPPPNGLRHFDPYSWDVYCLGRLFQDVMQVRHTRTTEKGSLGWLNTMHIGSLARSEVADRHAHPQPGRAQPTDLAYFGSLELRTHVQVIPGNLTQLLDSAQLPLLGTSFITTCSYLGYTLVGQHRAPAYLASRQYHACQRCTLVQSSGSINKRSRDSATTANFPRCSSSRLRVRVPAHIVTIGTQPFPSAVHTEGAEVRVHEELAATAQLLDPPCEHGLPSHWGYTARFLSTPALVGKRNQHNVERDGHVDLDIARVLRRSNLAFTFAINRILLPLWCSTVDSTQISGLTGLKSDISLNSPSGEIKEIVRSFSKRDSCTH</sequence>
<dbReference type="InterPro" id="IPR000719">
    <property type="entry name" value="Prot_kinase_dom"/>
</dbReference>
<protein>
    <recommendedName>
        <fullName evidence="1">Protein kinase domain-containing protein</fullName>
    </recommendedName>
</protein>
<evidence type="ECO:0000313" key="2">
    <source>
        <dbReference type="EMBL" id="KAJ8472623.1"/>
    </source>
</evidence>